<evidence type="ECO:0000259" key="15">
    <source>
        <dbReference type="Pfam" id="PF09298"/>
    </source>
</evidence>
<comment type="catalytic activity">
    <reaction evidence="13">
        <text>4-fumarylacetoacetate + H2O = acetoacetate + fumarate + H(+)</text>
        <dbReference type="Rhea" id="RHEA:10244"/>
        <dbReference type="ChEBI" id="CHEBI:13705"/>
        <dbReference type="ChEBI" id="CHEBI:15377"/>
        <dbReference type="ChEBI" id="CHEBI:15378"/>
        <dbReference type="ChEBI" id="CHEBI:18034"/>
        <dbReference type="ChEBI" id="CHEBI:29806"/>
        <dbReference type="EC" id="3.7.1.2"/>
    </reaction>
</comment>
<evidence type="ECO:0000256" key="4">
    <source>
        <dbReference type="ARBA" id="ARBA00022723"/>
    </source>
</evidence>
<evidence type="ECO:0000256" key="3">
    <source>
        <dbReference type="ARBA" id="ARBA00012094"/>
    </source>
</evidence>
<evidence type="ECO:0000256" key="2">
    <source>
        <dbReference type="ARBA" id="ARBA00010211"/>
    </source>
</evidence>
<evidence type="ECO:0000256" key="10">
    <source>
        <dbReference type="PIRSR" id="PIRSR605959-1"/>
    </source>
</evidence>
<dbReference type="FunFam" id="2.30.30.230:FF:000002">
    <property type="entry name" value="Fumarylacetoacetase"/>
    <property type="match status" value="1"/>
</dbReference>
<feature type="binding site" evidence="11">
    <location>
        <position position="146"/>
    </location>
    <ligand>
        <name>substrate</name>
    </ligand>
</feature>
<feature type="binding site" evidence="11">
    <location>
        <position position="132"/>
    </location>
    <ligand>
        <name>substrate</name>
    </ligand>
</feature>
<sequence length="316" mass="34348">MVLKSFVEVHPDSHFPIQNLPYGVFKAEPGSEPRPGVAIGDYVLDLSVIASAGLFDGPYLKNSDCFNQPTLNKLLGLGRPAWKEARSTLQKLLSAAEPILRDNTSLRQKAFLPTDKVQMLLPIAIGDYTDFFASKHHAKNCGLIFRGPENPINPNCSSFQWLHAFQAAVVGPGNELGKPVDVNEAADHIFGLVLMNDWSARDIQAWEYVPLGPFLGKSFGTTISPWIVTLDASAPFGSEASEQNPPPCLTLQRRNPKTMTSPCRYWTITQQLAHHTINGCNLRPGDLLGTGTISGPGDGYNVGFGRCSGKILPSPP</sequence>
<dbReference type="PANTHER" id="PTHR43069:SF2">
    <property type="entry name" value="FUMARYLACETOACETASE"/>
    <property type="match status" value="1"/>
</dbReference>
<evidence type="ECO:0000256" key="7">
    <source>
        <dbReference type="ARBA" id="ARBA00022842"/>
    </source>
</evidence>
<evidence type="ECO:0000256" key="5">
    <source>
        <dbReference type="ARBA" id="ARBA00022801"/>
    </source>
</evidence>
<feature type="binding site" evidence="11">
    <location>
        <position position="204"/>
    </location>
    <ligand>
        <name>substrate</name>
    </ligand>
</feature>
<keyword evidence="9 13" id="KW-0585">Phenylalanine catabolism</keyword>
<feature type="binding site" evidence="12">
    <location>
        <position position="197"/>
    </location>
    <ligand>
        <name>Mg(2+)</name>
        <dbReference type="ChEBI" id="CHEBI:18420"/>
    </ligand>
</feature>
<organism evidence="16">
    <name type="scientific">Sesamum angustifolium</name>
    <dbReference type="NCBI Taxonomy" id="2727405"/>
    <lineage>
        <taxon>Eukaryota</taxon>
        <taxon>Viridiplantae</taxon>
        <taxon>Streptophyta</taxon>
        <taxon>Embryophyta</taxon>
        <taxon>Tracheophyta</taxon>
        <taxon>Spermatophyta</taxon>
        <taxon>Magnoliopsida</taxon>
        <taxon>eudicotyledons</taxon>
        <taxon>Gunneridae</taxon>
        <taxon>Pentapetalae</taxon>
        <taxon>asterids</taxon>
        <taxon>lamiids</taxon>
        <taxon>Lamiales</taxon>
        <taxon>Pedaliaceae</taxon>
        <taxon>Sesamum</taxon>
    </lineage>
</organism>
<dbReference type="InterPro" id="IPR005959">
    <property type="entry name" value="Fumarylacetoacetase"/>
</dbReference>
<dbReference type="EC" id="3.7.1.2" evidence="3 13"/>
<evidence type="ECO:0000313" key="16">
    <source>
        <dbReference type="EMBL" id="KAL0353277.1"/>
    </source>
</evidence>
<dbReference type="PANTHER" id="PTHR43069">
    <property type="entry name" value="FUMARYLACETOACETASE"/>
    <property type="match status" value="1"/>
</dbReference>
<dbReference type="Pfam" id="PF09298">
    <property type="entry name" value="FAA_hydrolase_N"/>
    <property type="match status" value="1"/>
</dbReference>
<keyword evidence="4 12" id="KW-0479">Metal-binding</keyword>
<dbReference type="InterPro" id="IPR036663">
    <property type="entry name" value="Fumarylacetoacetase_C_sf"/>
</dbReference>
<feature type="binding site" evidence="12">
    <location>
        <position position="221"/>
    </location>
    <ligand>
        <name>Mg(2+)</name>
        <dbReference type="ChEBI" id="CHEBI:18420"/>
    </ligand>
</feature>
<evidence type="ECO:0000256" key="1">
    <source>
        <dbReference type="ARBA" id="ARBA00004782"/>
    </source>
</evidence>
<feature type="binding site" evidence="12">
    <location>
        <position position="130"/>
    </location>
    <ligand>
        <name>Ca(2+)</name>
        <dbReference type="ChEBI" id="CHEBI:29108"/>
    </ligand>
</feature>
<keyword evidence="6 12" id="KW-0106">Calcium</keyword>
<gene>
    <name evidence="16" type="ORF">Sangu_0909000</name>
</gene>
<dbReference type="Gene3D" id="3.90.850.10">
    <property type="entry name" value="Fumarylacetoacetase-like, C-terminal domain"/>
    <property type="match status" value="2"/>
</dbReference>
<keyword evidence="7 12" id="KW-0460">Magnesium</keyword>
<dbReference type="InterPro" id="IPR011234">
    <property type="entry name" value="Fumarylacetoacetase-like_C"/>
</dbReference>
<dbReference type="InterPro" id="IPR015377">
    <property type="entry name" value="Fumarylacetoacetase_N"/>
</dbReference>
<dbReference type="SUPFAM" id="SSF63433">
    <property type="entry name" value="Fumarylacetoacetate hydrolase, FAH, N-terminal domain"/>
    <property type="match status" value="1"/>
</dbReference>
<comment type="cofactor">
    <cofactor evidence="13">
        <name>Mg(2+)</name>
        <dbReference type="ChEBI" id="CHEBI:18420"/>
    </cofactor>
    <cofactor evidence="13">
        <name>Ca(2+)</name>
        <dbReference type="ChEBI" id="CHEBI:29108"/>
    </cofactor>
</comment>
<dbReference type="GO" id="GO:1902000">
    <property type="term" value="P:homogentisate catabolic process"/>
    <property type="evidence" value="ECO:0007669"/>
    <property type="project" value="TreeGrafter"/>
</dbReference>
<dbReference type="GO" id="GO:0006559">
    <property type="term" value="P:L-phenylalanine catabolic process"/>
    <property type="evidence" value="ECO:0007669"/>
    <property type="project" value="UniProtKB-UniRule"/>
</dbReference>
<dbReference type="Pfam" id="PF01557">
    <property type="entry name" value="FAA_hydrolase"/>
    <property type="match status" value="1"/>
</dbReference>
<dbReference type="EMBL" id="JACGWK010000005">
    <property type="protein sequence ID" value="KAL0353277.1"/>
    <property type="molecule type" value="Genomic_DNA"/>
</dbReference>
<reference evidence="16" key="2">
    <citation type="journal article" date="2024" name="Plant">
        <title>Genomic evolution and insights into agronomic trait innovations of Sesamum species.</title>
        <authorList>
            <person name="Miao H."/>
            <person name="Wang L."/>
            <person name="Qu L."/>
            <person name="Liu H."/>
            <person name="Sun Y."/>
            <person name="Le M."/>
            <person name="Wang Q."/>
            <person name="Wei S."/>
            <person name="Zheng Y."/>
            <person name="Lin W."/>
            <person name="Duan Y."/>
            <person name="Cao H."/>
            <person name="Xiong S."/>
            <person name="Wang X."/>
            <person name="Wei L."/>
            <person name="Li C."/>
            <person name="Ma Q."/>
            <person name="Ju M."/>
            <person name="Zhao R."/>
            <person name="Li G."/>
            <person name="Mu C."/>
            <person name="Tian Q."/>
            <person name="Mei H."/>
            <person name="Zhang T."/>
            <person name="Gao T."/>
            <person name="Zhang H."/>
        </authorList>
    </citation>
    <scope>NUCLEOTIDE SEQUENCE</scope>
    <source>
        <strain evidence="16">G01</strain>
    </source>
</reference>
<evidence type="ECO:0000256" key="8">
    <source>
        <dbReference type="ARBA" id="ARBA00022878"/>
    </source>
</evidence>
<feature type="binding site" evidence="12">
    <location>
        <position position="197"/>
    </location>
    <ligand>
        <name>Ca(2+)</name>
        <dbReference type="ChEBI" id="CHEBI:29108"/>
    </ligand>
</feature>
<evidence type="ECO:0000256" key="6">
    <source>
        <dbReference type="ARBA" id="ARBA00022837"/>
    </source>
</evidence>
<dbReference type="AlphaFoldDB" id="A0AAW2PE61"/>
<proteinExistence type="inferred from homology"/>
<name>A0AAW2PE61_9LAMI</name>
<evidence type="ECO:0000256" key="11">
    <source>
        <dbReference type="PIRSR" id="PIRSR605959-2"/>
    </source>
</evidence>
<keyword evidence="5 13" id="KW-0378">Hydrolase</keyword>
<evidence type="ECO:0000256" key="13">
    <source>
        <dbReference type="RuleBase" id="RU366008"/>
    </source>
</evidence>
<feature type="domain" description="Fumarylacetoacetase-like C-terminal" evidence="14">
    <location>
        <begin position="178"/>
        <end position="298"/>
    </location>
</feature>
<dbReference type="GO" id="GO:0004334">
    <property type="term" value="F:fumarylacetoacetase activity"/>
    <property type="evidence" value="ECO:0007669"/>
    <property type="project" value="UniProtKB-UniRule"/>
</dbReference>
<dbReference type="SUPFAM" id="SSF56529">
    <property type="entry name" value="FAH"/>
    <property type="match status" value="1"/>
</dbReference>
<feature type="binding site" evidence="11">
    <location>
        <position position="208"/>
    </location>
    <ligand>
        <name>substrate</name>
    </ligand>
</feature>
<protein>
    <recommendedName>
        <fullName evidence="3 13">Fumarylacetoacetase</fullName>
        <ecNumber evidence="3 13">3.7.1.2</ecNumber>
    </recommendedName>
    <alternativeName>
        <fullName evidence="13">Fumarylacetoacetate hydrolase</fullName>
    </alternativeName>
</protein>
<comment type="similarity">
    <text evidence="2 13">Belongs to the FAH family.</text>
</comment>
<comment type="pathway">
    <text evidence="1 13">Amino-acid degradation; L-phenylalanine degradation; acetoacetate and fumarate from L-phenylalanine: step 6/6.</text>
</comment>
<evidence type="ECO:0000256" key="12">
    <source>
        <dbReference type="PIRSR" id="PIRSR605959-3"/>
    </source>
</evidence>
<feature type="active site" description="Proton acceptor" evidence="10">
    <location>
        <position position="137"/>
    </location>
</feature>
<evidence type="ECO:0000256" key="9">
    <source>
        <dbReference type="ARBA" id="ARBA00023232"/>
    </source>
</evidence>
<dbReference type="InterPro" id="IPR036462">
    <property type="entry name" value="Fumarylacetoacetase_N_sf"/>
</dbReference>
<keyword evidence="8 13" id="KW-0828">Tyrosine catabolism</keyword>
<dbReference type="Gene3D" id="2.30.30.230">
    <property type="entry name" value="Fumarylacetoacetase, N-terminal domain"/>
    <property type="match status" value="1"/>
</dbReference>
<reference evidence="16" key="1">
    <citation type="submission" date="2020-06" db="EMBL/GenBank/DDBJ databases">
        <authorList>
            <person name="Li T."/>
            <person name="Hu X."/>
            <person name="Zhang T."/>
            <person name="Song X."/>
            <person name="Zhang H."/>
            <person name="Dai N."/>
            <person name="Sheng W."/>
            <person name="Hou X."/>
            <person name="Wei L."/>
        </authorList>
    </citation>
    <scope>NUCLEOTIDE SEQUENCE</scope>
    <source>
        <strain evidence="16">G01</strain>
        <tissue evidence="16">Leaf</tissue>
    </source>
</reference>
<dbReference type="GO" id="GO:0046872">
    <property type="term" value="F:metal ion binding"/>
    <property type="evidence" value="ECO:0007669"/>
    <property type="project" value="UniProtKB-UniRule"/>
</dbReference>
<comment type="caution">
    <text evidence="16">The sequence shown here is derived from an EMBL/GenBank/DDBJ whole genome shotgun (WGS) entry which is preliminary data.</text>
</comment>
<feature type="domain" description="Fumarylacetoacetase N-terminal" evidence="15">
    <location>
        <begin position="18"/>
        <end position="122"/>
    </location>
</feature>
<feature type="binding site" evidence="12">
    <location>
        <position position="217"/>
    </location>
    <ligand>
        <name>Mg(2+)</name>
        <dbReference type="ChEBI" id="CHEBI:18420"/>
    </ligand>
</feature>
<feature type="binding site" evidence="11">
    <location>
        <position position="292"/>
    </location>
    <ligand>
        <name>substrate</name>
    </ligand>
</feature>
<evidence type="ECO:0000259" key="14">
    <source>
        <dbReference type="Pfam" id="PF01557"/>
    </source>
</evidence>
<accession>A0AAW2PE61</accession>
<dbReference type="GO" id="GO:0006572">
    <property type="term" value="P:L-tyrosine catabolic process"/>
    <property type="evidence" value="ECO:0007669"/>
    <property type="project" value="UniProtKB-UniRule"/>
</dbReference>